<dbReference type="GO" id="GO:0005524">
    <property type="term" value="F:ATP binding"/>
    <property type="evidence" value="ECO:0007669"/>
    <property type="project" value="UniProtKB-KW"/>
</dbReference>
<evidence type="ECO:0000313" key="6">
    <source>
        <dbReference type="EMBL" id="KAG8464766.1"/>
    </source>
</evidence>
<protein>
    <recommendedName>
        <fullName evidence="5">AMP-dependent synthetase/ligase domain-containing protein</fullName>
    </recommendedName>
</protein>
<keyword evidence="4" id="KW-0732">Signal</keyword>
<dbReference type="InterPro" id="IPR042099">
    <property type="entry name" value="ANL_N_sf"/>
</dbReference>
<evidence type="ECO:0000256" key="2">
    <source>
        <dbReference type="ARBA" id="ARBA00022840"/>
    </source>
</evidence>
<feature type="domain" description="AMP-dependent synthetase/ligase" evidence="5">
    <location>
        <begin position="52"/>
        <end position="502"/>
    </location>
</feature>
<evidence type="ECO:0000256" key="1">
    <source>
        <dbReference type="ARBA" id="ARBA00022741"/>
    </source>
</evidence>
<keyword evidence="7" id="KW-1185">Reference proteome</keyword>
<dbReference type="InterPro" id="IPR000873">
    <property type="entry name" value="AMP-dep_synth/lig_dom"/>
</dbReference>
<dbReference type="PANTHER" id="PTHR43272:SF33">
    <property type="entry name" value="AMP-BINDING DOMAIN-CONTAINING PROTEIN-RELATED"/>
    <property type="match status" value="1"/>
</dbReference>
<dbReference type="Proteomes" id="UP000751190">
    <property type="component" value="Unassembled WGS sequence"/>
</dbReference>
<dbReference type="SUPFAM" id="SSF56801">
    <property type="entry name" value="Acetyl-CoA synthetase-like"/>
    <property type="match status" value="1"/>
</dbReference>
<sequence length="678" mass="71291">MAAALLGALLFASASGPRRVLLPRPTDDAAPQRASWDGPESNDPASLFEALQASAAEHANLPAFGYLPVVGGAARTRVHVTYGEFEGLVARLACGLSALGVKPGERVLILLPNSVHWAGLAYAANSLGAIYAAMYPQARPSEWAHIAGDAQPRVLAVQREEQWEQLQAAATEAGVRLPSMRVVVVGDAEPLSARAPALGGDADRATTQPPAGSAAASLVSWHELLTAADGAPPRARPRAPRPHDVCSLVYTSGTTGLPKGVCLTNWNVLHNLLSGWQIGCVQPGERTASFLPWSHAFGATFDLHFMLSHGAHINLISQVAQLAAEAQAIRPHVLLAVPRVWSALHGKVSAAMGASPLKRALFQRAQAHAHSRLRLCGYDSYAAPPDTLADKLFDALVWRRVRATLGGSIRLCISGAAPLSPVVLDFVRSMGVTLLEGYGLSETGPLVAANGVGGRASCARGTVGHPLPGVRVAIDRAVWDGAQSAGEGELIVYGPNVMRGYWRNPSSTRAAMNADGGFRTGDTAVWTPSGHLRITGRLKEHFKLNNGRFVSPAPLEEALLAHPAVASVVLDGRGKAAPFALIVPHAPELAKLLAADGAPVAADLTLRALCAQRRAAPVLLEALAPIINKPPFRPYERPATVLLDATEWSVANGLLTPSLKTKRQPVLSRHADAIAALP</sequence>
<feature type="chain" id="PRO_5035197894" description="AMP-dependent synthetase/ligase domain-containing protein" evidence="4">
    <location>
        <begin position="17"/>
        <end position="678"/>
    </location>
</feature>
<name>A0A8J6CB53_DIALT</name>
<dbReference type="Gene3D" id="3.40.50.12780">
    <property type="entry name" value="N-terminal domain of ligase-like"/>
    <property type="match status" value="1"/>
</dbReference>
<dbReference type="GO" id="GO:0016020">
    <property type="term" value="C:membrane"/>
    <property type="evidence" value="ECO:0007669"/>
    <property type="project" value="TreeGrafter"/>
</dbReference>
<dbReference type="PROSITE" id="PS00455">
    <property type="entry name" value="AMP_BINDING"/>
    <property type="match status" value="1"/>
</dbReference>
<proteinExistence type="predicted"/>
<feature type="region of interest" description="Disordered" evidence="3">
    <location>
        <begin position="22"/>
        <end position="44"/>
    </location>
</feature>
<comment type="caution">
    <text evidence="6">The sequence shown here is derived from an EMBL/GenBank/DDBJ whole genome shotgun (WGS) entry which is preliminary data.</text>
</comment>
<evidence type="ECO:0000256" key="3">
    <source>
        <dbReference type="SAM" id="MobiDB-lite"/>
    </source>
</evidence>
<organism evidence="6 7">
    <name type="scientific">Diacronema lutheri</name>
    <name type="common">Unicellular marine alga</name>
    <name type="synonym">Monochrysis lutheri</name>
    <dbReference type="NCBI Taxonomy" id="2081491"/>
    <lineage>
        <taxon>Eukaryota</taxon>
        <taxon>Haptista</taxon>
        <taxon>Haptophyta</taxon>
        <taxon>Pavlovophyceae</taxon>
        <taxon>Pavlovales</taxon>
        <taxon>Pavlovaceae</taxon>
        <taxon>Diacronema</taxon>
    </lineage>
</organism>
<accession>A0A8J6CB53</accession>
<dbReference type="EMBL" id="JAGTXO010000012">
    <property type="protein sequence ID" value="KAG8464766.1"/>
    <property type="molecule type" value="Genomic_DNA"/>
</dbReference>
<evidence type="ECO:0000259" key="5">
    <source>
        <dbReference type="Pfam" id="PF00501"/>
    </source>
</evidence>
<dbReference type="OrthoDB" id="1700726at2759"/>
<dbReference type="GO" id="GO:0004467">
    <property type="term" value="F:long-chain fatty acid-CoA ligase activity"/>
    <property type="evidence" value="ECO:0007669"/>
    <property type="project" value="TreeGrafter"/>
</dbReference>
<reference evidence="6" key="1">
    <citation type="submission" date="2021-05" db="EMBL/GenBank/DDBJ databases">
        <title>The genome of the haptophyte Pavlova lutheri (Diacronema luteri, Pavlovales) - a model for lipid biosynthesis in eukaryotic algae.</title>
        <authorList>
            <person name="Hulatt C.J."/>
            <person name="Posewitz M.C."/>
        </authorList>
    </citation>
    <scope>NUCLEOTIDE SEQUENCE</scope>
    <source>
        <strain evidence="6">NIVA-4/92</strain>
    </source>
</reference>
<gene>
    <name evidence="6" type="ORF">KFE25_010134</name>
</gene>
<keyword evidence="1" id="KW-0547">Nucleotide-binding</keyword>
<dbReference type="PANTHER" id="PTHR43272">
    <property type="entry name" value="LONG-CHAIN-FATTY-ACID--COA LIGASE"/>
    <property type="match status" value="1"/>
</dbReference>
<keyword evidence="2" id="KW-0067">ATP-binding</keyword>
<feature type="signal peptide" evidence="4">
    <location>
        <begin position="1"/>
        <end position="16"/>
    </location>
</feature>
<dbReference type="AlphaFoldDB" id="A0A8J6CB53"/>
<dbReference type="InterPro" id="IPR020845">
    <property type="entry name" value="AMP-binding_CS"/>
</dbReference>
<evidence type="ECO:0000256" key="4">
    <source>
        <dbReference type="SAM" id="SignalP"/>
    </source>
</evidence>
<evidence type="ECO:0000313" key="7">
    <source>
        <dbReference type="Proteomes" id="UP000751190"/>
    </source>
</evidence>
<dbReference type="OMA" id="TIMITEP"/>
<dbReference type="Pfam" id="PF00501">
    <property type="entry name" value="AMP-binding"/>
    <property type="match status" value="1"/>
</dbReference>